<organism evidence="2 3">
    <name type="scientific">Solanum tuberosum</name>
    <name type="common">Potato</name>
    <dbReference type="NCBI Taxonomy" id="4113"/>
    <lineage>
        <taxon>Eukaryota</taxon>
        <taxon>Viridiplantae</taxon>
        <taxon>Streptophyta</taxon>
        <taxon>Embryophyta</taxon>
        <taxon>Tracheophyta</taxon>
        <taxon>Spermatophyta</taxon>
        <taxon>Magnoliopsida</taxon>
        <taxon>eudicotyledons</taxon>
        <taxon>Gunneridae</taxon>
        <taxon>Pentapetalae</taxon>
        <taxon>asterids</taxon>
        <taxon>lamiids</taxon>
        <taxon>Solanales</taxon>
        <taxon>Solanaceae</taxon>
        <taxon>Solanoideae</taxon>
        <taxon>Solaneae</taxon>
        <taxon>Solanum</taxon>
    </lineage>
</organism>
<proteinExistence type="predicted"/>
<reference evidence="3" key="1">
    <citation type="journal article" date="2011" name="Nature">
        <title>Genome sequence and analysis of the tuber crop potato.</title>
        <authorList>
            <consortium name="The Potato Genome Sequencing Consortium"/>
        </authorList>
    </citation>
    <scope>NUCLEOTIDE SEQUENCE [LARGE SCALE GENOMIC DNA]</scope>
    <source>
        <strain evidence="3">cv. DM1-3 516 R44</strain>
    </source>
</reference>
<dbReference type="PANTHER" id="PTHR48258">
    <property type="entry name" value="DUF4218 DOMAIN-CONTAINING PROTEIN-RELATED"/>
    <property type="match status" value="1"/>
</dbReference>
<reference evidence="2" key="2">
    <citation type="submission" date="2015-06" db="UniProtKB">
        <authorList>
            <consortium name="EnsemblPlants"/>
        </authorList>
    </citation>
    <scope>IDENTIFICATION</scope>
    <source>
        <strain evidence="2">DM1-3 516 R44</strain>
    </source>
</reference>
<dbReference type="PANTHER" id="PTHR48258:SF3">
    <property type="entry name" value="FK506-BINDING PROTEIN 4-LIKE ISOFORM X1"/>
    <property type="match status" value="1"/>
</dbReference>
<evidence type="ECO:0000313" key="3">
    <source>
        <dbReference type="Proteomes" id="UP000011115"/>
    </source>
</evidence>
<dbReference type="EnsemblPlants" id="PGSC0003DMT400080967">
    <property type="protein sequence ID" value="PGSC0003DMT400080967"/>
    <property type="gene ID" value="PGSC0003DMG400031541"/>
</dbReference>
<evidence type="ECO:0000313" key="2">
    <source>
        <dbReference type="EnsemblPlants" id="PGSC0003DMT400080967"/>
    </source>
</evidence>
<evidence type="ECO:0000259" key="1">
    <source>
        <dbReference type="Pfam" id="PF13960"/>
    </source>
</evidence>
<dbReference type="InterPro" id="IPR004242">
    <property type="entry name" value="Transposase_21"/>
</dbReference>
<keyword evidence="3" id="KW-1185">Reference proteome</keyword>
<feature type="domain" description="DUF4218" evidence="1">
    <location>
        <begin position="277"/>
        <end position="386"/>
    </location>
</feature>
<dbReference type="PaxDb" id="4113-PGSC0003DMT400080967"/>
<dbReference type="Proteomes" id="UP000011115">
    <property type="component" value="Unassembled WGS sequence"/>
</dbReference>
<dbReference type="Pfam" id="PF02992">
    <property type="entry name" value="Transposase_21"/>
    <property type="match status" value="1"/>
</dbReference>
<accession>M1D483</accession>
<dbReference type="AlphaFoldDB" id="M1D483"/>
<dbReference type="eggNOG" id="ENOG502QWJJ">
    <property type="taxonomic scope" value="Eukaryota"/>
</dbReference>
<dbReference type="InterPro" id="IPR025452">
    <property type="entry name" value="DUF4218"/>
</dbReference>
<dbReference type="OMA" id="KFSYMGA"/>
<name>M1D483_SOLTU</name>
<sequence length="469" mass="55076">MRAALLWTINDFPAYANLSRWSTKGALACPLCNKDTPSTRLRYGRKFSYMGARRFLSSNHTWWSNKRDFYGKVERRSAPEILSGKDVLNQLLTLEDMKFGKTPKKRKYKKSKGIHNWRNKSIFFKLPYWKNNLIRHNLDVMHIEKNVCDNIIGTLLDIEGKTKDNLNARHDLKEMGIRSELHPTQRDGRWCYPAACYSLSADEKSKVCKFLKMIKVPNGYSSNISRWVKSEDRKIYGLKSHDSHILLEQLLPLAIRGVVPNNVYDAITELSIFFRELCSKTLRVDVLDQLATQIPITLSKLEKIFLPAFFDVMVHLVIHLPREAKLGGPVQYRWMYPIERFLRTLKCYVRNRNQPEGSIIEGYIVEESIIFCSRYLPGNVKGYDRMDKNYEDDHIKTYSGLSVFERKGSPLLRDASRNLEELERKQAHLYVLRNCEEVQPFLREYEQSNKSMNFDDWFFDRVSFYCLSN</sequence>
<dbReference type="Gramene" id="PGSC0003DMT400080967">
    <property type="protein sequence ID" value="PGSC0003DMT400080967"/>
    <property type="gene ID" value="PGSC0003DMG400031541"/>
</dbReference>
<dbReference type="Pfam" id="PF13960">
    <property type="entry name" value="DUF4218"/>
    <property type="match status" value="1"/>
</dbReference>
<dbReference type="InParanoid" id="M1D483"/>
<protein>
    <submittedName>
        <fullName evidence="2">TNP2-like transposon protein</fullName>
    </submittedName>
</protein>